<feature type="region of interest" description="Disordered" evidence="1">
    <location>
        <begin position="1"/>
        <end position="77"/>
    </location>
</feature>
<evidence type="ECO:0000259" key="3">
    <source>
        <dbReference type="Pfam" id="PF24867"/>
    </source>
</evidence>
<dbReference type="AlphaFoldDB" id="A0A6V7PIH5"/>
<gene>
    <name evidence="4" type="ORF">CB5_LOCUS13830</name>
</gene>
<evidence type="ECO:0000256" key="2">
    <source>
        <dbReference type="SAM" id="Phobius"/>
    </source>
</evidence>
<feature type="compositionally biased region" description="Low complexity" evidence="1">
    <location>
        <begin position="1"/>
        <end position="34"/>
    </location>
</feature>
<feature type="compositionally biased region" description="Pro residues" evidence="1">
    <location>
        <begin position="35"/>
        <end position="51"/>
    </location>
</feature>
<keyword evidence="2" id="KW-0472">Membrane</keyword>
<feature type="domain" description="DUF7733" evidence="3">
    <location>
        <begin position="74"/>
        <end position="223"/>
    </location>
</feature>
<dbReference type="EMBL" id="LR862148">
    <property type="protein sequence ID" value="CAD1830619.1"/>
    <property type="molecule type" value="Genomic_DNA"/>
</dbReference>
<accession>A0A6V7PIH5</accession>
<feature type="transmembrane region" description="Helical" evidence="2">
    <location>
        <begin position="85"/>
        <end position="106"/>
    </location>
</feature>
<evidence type="ECO:0000256" key="1">
    <source>
        <dbReference type="SAM" id="MobiDB-lite"/>
    </source>
</evidence>
<dbReference type="PANTHER" id="PTHR33829">
    <property type="entry name" value="OSJNBA0044M19.10 PROTEIN"/>
    <property type="match status" value="1"/>
</dbReference>
<protein>
    <recommendedName>
        <fullName evidence="3">DUF7733 domain-containing protein</fullName>
    </recommendedName>
</protein>
<dbReference type="PANTHER" id="PTHR33829:SF1">
    <property type="entry name" value="TRANSMEMBRANE PROTEIN"/>
    <property type="match status" value="1"/>
</dbReference>
<reference evidence="4" key="1">
    <citation type="submission" date="2020-07" db="EMBL/GenBank/DDBJ databases">
        <authorList>
            <person name="Lin J."/>
        </authorList>
    </citation>
    <scope>NUCLEOTIDE SEQUENCE</scope>
</reference>
<feature type="transmembrane region" description="Helical" evidence="2">
    <location>
        <begin position="199"/>
        <end position="219"/>
    </location>
</feature>
<dbReference type="Pfam" id="PF24867">
    <property type="entry name" value="DUF7733"/>
    <property type="match status" value="1"/>
</dbReference>
<keyword evidence="2" id="KW-1133">Transmembrane helix</keyword>
<name>A0A6V7PIH5_ANACO</name>
<proteinExistence type="predicted"/>
<dbReference type="InterPro" id="IPR056635">
    <property type="entry name" value="DUF7733"/>
</dbReference>
<sequence>MFSSNPPAPAISASVAAAPSPSSTSSRSPSSRLSPLPPPSPSPSSPSPSSPSPTSSSSPPSPSPHHHRHRHLPSPPPSFTRNKPIFSVYVAVASLLGLVLPIAYIAHGLLLSSDDDDNGALAAAAPHLFLLAAQLFLEGAAAASGFSLPAFAAVPIAYNSRRMFALADWVRREAARAADGPGVSTLQVLAGRVLASANLVFWAFNLFGFLLPIYLPWALKTHYSAHYKDDESKDKDMKKE</sequence>
<organism evidence="4">
    <name type="scientific">Ananas comosus var. bracteatus</name>
    <name type="common">red pineapple</name>
    <dbReference type="NCBI Taxonomy" id="296719"/>
    <lineage>
        <taxon>Eukaryota</taxon>
        <taxon>Viridiplantae</taxon>
        <taxon>Streptophyta</taxon>
        <taxon>Embryophyta</taxon>
        <taxon>Tracheophyta</taxon>
        <taxon>Spermatophyta</taxon>
        <taxon>Magnoliopsida</taxon>
        <taxon>Liliopsida</taxon>
        <taxon>Poales</taxon>
        <taxon>Bromeliaceae</taxon>
        <taxon>Bromelioideae</taxon>
        <taxon>Ananas</taxon>
    </lineage>
</organism>
<keyword evidence="2" id="KW-0812">Transmembrane</keyword>
<evidence type="ECO:0000313" key="4">
    <source>
        <dbReference type="EMBL" id="CAD1830619.1"/>
    </source>
</evidence>